<keyword evidence="2" id="KW-1185">Reference proteome</keyword>
<proteinExistence type="predicted"/>
<name>A0A9P1MWU9_9PELO</name>
<evidence type="ECO:0000313" key="1">
    <source>
        <dbReference type="EMBL" id="CAI5438849.1"/>
    </source>
</evidence>
<protein>
    <submittedName>
        <fullName evidence="1">Uncharacterized protein</fullName>
    </submittedName>
</protein>
<evidence type="ECO:0000313" key="2">
    <source>
        <dbReference type="Proteomes" id="UP001152747"/>
    </source>
</evidence>
<dbReference type="AlphaFoldDB" id="A0A9P1MWU9"/>
<gene>
    <name evidence="1" type="ORF">CAMP_LOCUS1486</name>
</gene>
<comment type="caution">
    <text evidence="1">The sequence shown here is derived from an EMBL/GenBank/DDBJ whole genome shotgun (WGS) entry which is preliminary data.</text>
</comment>
<dbReference type="EMBL" id="CANHGI010000001">
    <property type="protein sequence ID" value="CAI5438849.1"/>
    <property type="molecule type" value="Genomic_DNA"/>
</dbReference>
<organism evidence="1 2">
    <name type="scientific">Caenorhabditis angaria</name>
    <dbReference type="NCBI Taxonomy" id="860376"/>
    <lineage>
        <taxon>Eukaryota</taxon>
        <taxon>Metazoa</taxon>
        <taxon>Ecdysozoa</taxon>
        <taxon>Nematoda</taxon>
        <taxon>Chromadorea</taxon>
        <taxon>Rhabditida</taxon>
        <taxon>Rhabditina</taxon>
        <taxon>Rhabditomorpha</taxon>
        <taxon>Rhabditoidea</taxon>
        <taxon>Rhabditidae</taxon>
        <taxon>Peloderinae</taxon>
        <taxon>Caenorhabditis</taxon>
    </lineage>
</organism>
<accession>A0A9P1MWU9</accession>
<reference evidence="1" key="1">
    <citation type="submission" date="2022-11" db="EMBL/GenBank/DDBJ databases">
        <authorList>
            <person name="Kikuchi T."/>
        </authorList>
    </citation>
    <scope>NUCLEOTIDE SEQUENCE</scope>
    <source>
        <strain evidence="1">PS1010</strain>
    </source>
</reference>
<sequence>MFCELKSHKSSRMRQKKMEGSKMLSLKDRDELVRLLFTSSPEMVELYESPQKLIQDLYSIQKLANNSQFVGLEDELNYLSEVIVFKDRTNTSFLSIFQLYIRFCRETFAKHDELILQLMGESMGNKMYRELKGKSFELLSEQSYLEHVNTYCNSSKREYPKKLPAVFKKTSLNFEDIYTLLSQFFDKQFDGKLLEKLKIELKSKNQVLPISKNRMFYQELYLLHYSWQKIIEIALNHDKLLKTESLNPFVRFFKEGPNMRFCFAIELENALKIACNAPLPKGILNIETTEDRKNGILKTVKWEKFKNILETLELTLDDIHVINQKFQTTNRGTCVPIDSPYGTYCKLAKHSFFDVFDQISSGMHLFRNDNDKILAIVSKWFKKLEKNVFISSESEVYFIETWKIEQLINQAYVDLEKYGKEPIYQIQRQKTYTKNEVLKELFKLSPTLRIQAASNDLSGNNNKFNSRDIMRLFEKGVLEYFIQSNKKYSSFLNNQEGKNDYISNLFATDKELIEIINAKCGNSKIYEVLKKRLDGAGDFEKTKLLDYMEKLKLDLEN</sequence>
<dbReference type="Proteomes" id="UP001152747">
    <property type="component" value="Unassembled WGS sequence"/>
</dbReference>